<evidence type="ECO:0000256" key="3">
    <source>
        <dbReference type="ARBA" id="ARBA00022552"/>
    </source>
</evidence>
<evidence type="ECO:0000256" key="8">
    <source>
        <dbReference type="PROSITE-ProRule" id="PRU00221"/>
    </source>
</evidence>
<evidence type="ECO:0000256" key="1">
    <source>
        <dbReference type="ARBA" id="ARBA00004604"/>
    </source>
</evidence>
<dbReference type="InterPro" id="IPR057644">
    <property type="entry name" value="Beta-prop_WDR75_2nd"/>
</dbReference>
<evidence type="ECO:0000256" key="2">
    <source>
        <dbReference type="ARBA" id="ARBA00022517"/>
    </source>
</evidence>
<keyword evidence="4 8" id="KW-0853">WD repeat</keyword>
<evidence type="ECO:0000256" key="4">
    <source>
        <dbReference type="ARBA" id="ARBA00022574"/>
    </source>
</evidence>
<dbReference type="InterPro" id="IPR015943">
    <property type="entry name" value="WD40/YVTN_repeat-like_dom_sf"/>
</dbReference>
<gene>
    <name evidence="11" type="primary">NAN1</name>
    <name evidence="11" type="ORF">MNAN1_002406</name>
</gene>
<evidence type="ECO:0000259" key="10">
    <source>
        <dbReference type="Pfam" id="PF23769"/>
    </source>
</evidence>
<reference evidence="11" key="1">
    <citation type="submission" date="2023-03" db="EMBL/GenBank/DDBJ databases">
        <title>Mating type loci evolution in Malassezia.</title>
        <authorList>
            <person name="Coelho M.A."/>
        </authorList>
    </citation>
    <scope>NUCLEOTIDE SEQUENCE</scope>
    <source>
        <strain evidence="11">CBS 9557</strain>
    </source>
</reference>
<evidence type="ECO:0000256" key="6">
    <source>
        <dbReference type="ARBA" id="ARBA00023163"/>
    </source>
</evidence>
<evidence type="ECO:0000256" key="5">
    <source>
        <dbReference type="ARBA" id="ARBA00022737"/>
    </source>
</evidence>
<accession>A0AAF0EMV9</accession>
<dbReference type="PANTHER" id="PTHR44215:SF1">
    <property type="entry name" value="WD REPEAT-CONTAINING PROTEIN 75"/>
    <property type="match status" value="1"/>
</dbReference>
<organism evidence="11 12">
    <name type="scientific">Malassezia nana</name>
    <dbReference type="NCBI Taxonomy" id="180528"/>
    <lineage>
        <taxon>Eukaryota</taxon>
        <taxon>Fungi</taxon>
        <taxon>Dikarya</taxon>
        <taxon>Basidiomycota</taxon>
        <taxon>Ustilaginomycotina</taxon>
        <taxon>Malasseziomycetes</taxon>
        <taxon>Malasseziales</taxon>
        <taxon>Malasseziaceae</taxon>
        <taxon>Malassezia</taxon>
    </lineage>
</organism>
<proteinExistence type="predicted"/>
<dbReference type="GO" id="GO:0003723">
    <property type="term" value="F:RNA binding"/>
    <property type="evidence" value="ECO:0007669"/>
    <property type="project" value="InterPro"/>
</dbReference>
<dbReference type="AlphaFoldDB" id="A0AAF0EMV9"/>
<dbReference type="Pfam" id="PF23869">
    <property type="entry name" value="Beta-prop_WDR75_1st"/>
    <property type="match status" value="1"/>
</dbReference>
<sequence>MAAKTKESVPGADTPKQPHGGQKTTKVPWIALQDESISHIPPVFTRDGSYMFLVQDATVLIVSRLTNRIVTTLSGESTPEEHKHQAPITGMQLSSFNPLQLITCSLDGTIKTWDYLDSELHDHVQVGHAIVGMTASHQWKNRLFVAVCKRGGRDNASDNKPKEASSTIYSVQLGRSSPRLHKPLKLVRLGKTRPVSHLSVSPDGRWLVATSLAKVHVLDLNDTSAGFTKYATESRITALTFHPDKDTARFATGEQNGKIKIWHCLELANDSPPARGDSAWQPVAVTTTLHWHAHSVAALTYTPDGSQLLSGGEESVLVLWKLSSGQAAGSAGREFVPRLGAPIVALAVASGYEGTEQEYVARLADGSTSFVASLSLKPTRTFSTIKTDAMRALLSPEARTQHTQPLAYDPASGQLVLLAGHPSTLQFVDMATRSHIRDMEVVPSNRVSRPEDQLITPSAVQHVAFSAPKKDMLHAEWMATVDGREGGGFTTELSLKLWQWDVRTKTYVLNTRIDHPHEGTVTSVAFSPLLSEQLLESFLLATTGTDGQVKTWRMATRTLKGARTELFWVCRSSFAYRDTTPQHVVWAPDGSLMAVSQGPFITLWDPHTLVMQAHLSSPDIKQVSSCQFVGRQGRYLAALSSQARLLVWDLVFLSVVWSSDAPVQAQVAYAEGLLAARVASGATRLEYIVPRTQSLDRVYTLPVEIGHTLVNASTDGDPEHLCLMALRQGGTLVGIGSAAARPLAPTASLHKTAMANARSTLFDELFGLAEAEHARVQEVLDEDTQRMRSLFSDVSVPMDMAMFTTPAHLLPPVSSLLDSFVDALLPARAPPSAPEPAAAVAPMLMEEPVTPRLDALDHVAKARDADISHLTAVFDQLMALPRSEGGARPPSRSSKSKRKVSRSM</sequence>
<evidence type="ECO:0000313" key="11">
    <source>
        <dbReference type="EMBL" id="WFD27410.1"/>
    </source>
</evidence>
<dbReference type="PROSITE" id="PS50294">
    <property type="entry name" value="WD_REPEATS_REGION"/>
    <property type="match status" value="1"/>
</dbReference>
<evidence type="ECO:0000256" key="7">
    <source>
        <dbReference type="ARBA" id="ARBA00023242"/>
    </source>
</evidence>
<feature type="repeat" description="WD" evidence="8">
    <location>
        <begin position="289"/>
        <end position="330"/>
    </location>
</feature>
<evidence type="ECO:0000256" key="9">
    <source>
        <dbReference type="SAM" id="MobiDB-lite"/>
    </source>
</evidence>
<dbReference type="PROSITE" id="PS50082">
    <property type="entry name" value="WD_REPEATS_2"/>
    <property type="match status" value="1"/>
</dbReference>
<dbReference type="GO" id="GO:0032040">
    <property type="term" value="C:small-subunit processome"/>
    <property type="evidence" value="ECO:0007669"/>
    <property type="project" value="InterPro"/>
</dbReference>
<dbReference type="Gene3D" id="2.130.10.10">
    <property type="entry name" value="YVTN repeat-like/Quinoprotein amine dehydrogenase"/>
    <property type="match status" value="3"/>
</dbReference>
<dbReference type="GO" id="GO:0006364">
    <property type="term" value="P:rRNA processing"/>
    <property type="evidence" value="ECO:0007669"/>
    <property type="project" value="UniProtKB-KW"/>
</dbReference>
<dbReference type="Pfam" id="PF23769">
    <property type="entry name" value="Beta-prop_WDR75_2nd"/>
    <property type="match status" value="1"/>
</dbReference>
<keyword evidence="2" id="KW-0690">Ribosome biogenesis</keyword>
<dbReference type="SMART" id="SM00320">
    <property type="entry name" value="WD40"/>
    <property type="match status" value="6"/>
</dbReference>
<name>A0AAF0EMV9_9BASI</name>
<comment type="subcellular location">
    <subcellularLocation>
        <location evidence="1">Nucleus</location>
        <location evidence="1">Nucleolus</location>
    </subcellularLocation>
</comment>
<dbReference type="Proteomes" id="UP001213623">
    <property type="component" value="Chromosome 4"/>
</dbReference>
<dbReference type="InterPro" id="IPR001680">
    <property type="entry name" value="WD40_rpt"/>
</dbReference>
<keyword evidence="3" id="KW-0698">rRNA processing</keyword>
<dbReference type="GO" id="GO:0045943">
    <property type="term" value="P:positive regulation of transcription by RNA polymerase I"/>
    <property type="evidence" value="ECO:0007669"/>
    <property type="project" value="InterPro"/>
</dbReference>
<dbReference type="PANTHER" id="PTHR44215">
    <property type="entry name" value="WD REPEAT-CONTAINING PROTEIN 75"/>
    <property type="match status" value="1"/>
</dbReference>
<keyword evidence="7" id="KW-0539">Nucleus</keyword>
<dbReference type="InterPro" id="IPR053826">
    <property type="entry name" value="WDR75"/>
</dbReference>
<dbReference type="InterPro" id="IPR036322">
    <property type="entry name" value="WD40_repeat_dom_sf"/>
</dbReference>
<keyword evidence="12" id="KW-1185">Reference proteome</keyword>
<evidence type="ECO:0000313" key="12">
    <source>
        <dbReference type="Proteomes" id="UP001213623"/>
    </source>
</evidence>
<keyword evidence="6" id="KW-0804">Transcription</keyword>
<feature type="domain" description="WD repeat-containing protein 75 second beta-propeller" evidence="10">
    <location>
        <begin position="408"/>
        <end position="664"/>
    </location>
</feature>
<dbReference type="SUPFAM" id="SSF50978">
    <property type="entry name" value="WD40 repeat-like"/>
    <property type="match status" value="2"/>
</dbReference>
<feature type="region of interest" description="Disordered" evidence="9">
    <location>
        <begin position="880"/>
        <end position="904"/>
    </location>
</feature>
<dbReference type="GO" id="GO:2000234">
    <property type="term" value="P:positive regulation of rRNA processing"/>
    <property type="evidence" value="ECO:0007669"/>
    <property type="project" value="TreeGrafter"/>
</dbReference>
<keyword evidence="5" id="KW-0677">Repeat</keyword>
<protein>
    <submittedName>
        <fullName evidence="11">NET1-associated nuclear protein 1</fullName>
    </submittedName>
</protein>
<dbReference type="EMBL" id="CP119895">
    <property type="protein sequence ID" value="WFD27410.1"/>
    <property type="molecule type" value="Genomic_DNA"/>
</dbReference>
<feature type="region of interest" description="Disordered" evidence="9">
    <location>
        <begin position="1"/>
        <end position="24"/>
    </location>
</feature>
<feature type="compositionally biased region" description="Basic residues" evidence="9">
    <location>
        <begin position="894"/>
        <end position="904"/>
    </location>
</feature>